<evidence type="ECO:0000256" key="1">
    <source>
        <dbReference type="SAM" id="MobiDB-lite"/>
    </source>
</evidence>
<feature type="compositionally biased region" description="Low complexity" evidence="1">
    <location>
        <begin position="20"/>
        <end position="71"/>
    </location>
</feature>
<dbReference type="Proteomes" id="UP000515160">
    <property type="component" value="Chromosome 2R"/>
</dbReference>
<accession>A0A9C6T227</accession>
<protein>
    <submittedName>
        <fullName evidence="4">Uncharacterized protein LOC127566134</fullName>
    </submittedName>
</protein>
<keyword evidence="2" id="KW-0732">Signal</keyword>
<organism evidence="3 4">
    <name type="scientific">Drosophila albomicans</name>
    <name type="common">Fruit fly</name>
    <dbReference type="NCBI Taxonomy" id="7291"/>
    <lineage>
        <taxon>Eukaryota</taxon>
        <taxon>Metazoa</taxon>
        <taxon>Ecdysozoa</taxon>
        <taxon>Arthropoda</taxon>
        <taxon>Hexapoda</taxon>
        <taxon>Insecta</taxon>
        <taxon>Pterygota</taxon>
        <taxon>Neoptera</taxon>
        <taxon>Endopterygota</taxon>
        <taxon>Diptera</taxon>
        <taxon>Brachycera</taxon>
        <taxon>Muscomorpha</taxon>
        <taxon>Ephydroidea</taxon>
        <taxon>Drosophilidae</taxon>
        <taxon>Drosophila</taxon>
    </lineage>
</organism>
<sequence length="155" mass="17071">MRVAKVFVLSLMWLQVQGQEPTPETPSSETTSPSSTTSETTPATSETSEISPKTSETSPTTSETSETCDSSFKVGEELRDTHFIAAIVNSVMDKLRSNNINEELLAKVPTIIGGNLYCDGNLPDTIDILLAYLYDKVDRDCFKITGYQSVYIKME</sequence>
<feature type="chain" id="PRO_5038735888" evidence="2">
    <location>
        <begin position="19"/>
        <end position="155"/>
    </location>
</feature>
<feature type="signal peptide" evidence="2">
    <location>
        <begin position="1"/>
        <end position="18"/>
    </location>
</feature>
<dbReference type="GeneID" id="127566134"/>
<name>A0A9C6T227_DROAB</name>
<feature type="region of interest" description="Disordered" evidence="1">
    <location>
        <begin position="18"/>
        <end position="71"/>
    </location>
</feature>
<evidence type="ECO:0000313" key="3">
    <source>
        <dbReference type="Proteomes" id="UP000515160"/>
    </source>
</evidence>
<gene>
    <name evidence="4" type="primary">LOC127566134</name>
</gene>
<dbReference type="AlphaFoldDB" id="A0A9C6T227"/>
<proteinExistence type="predicted"/>
<reference evidence="4" key="1">
    <citation type="submission" date="2025-08" db="UniProtKB">
        <authorList>
            <consortium name="RefSeq"/>
        </authorList>
    </citation>
    <scope>IDENTIFICATION</scope>
    <source>
        <strain evidence="4">15112-1751.03</strain>
        <tissue evidence="4">Whole Adult</tissue>
    </source>
</reference>
<keyword evidence="3" id="KW-1185">Reference proteome</keyword>
<evidence type="ECO:0000256" key="2">
    <source>
        <dbReference type="SAM" id="SignalP"/>
    </source>
</evidence>
<evidence type="ECO:0000313" key="4">
    <source>
        <dbReference type="RefSeq" id="XP_051863731.1"/>
    </source>
</evidence>
<dbReference type="OrthoDB" id="7883215at2759"/>
<dbReference type="RefSeq" id="XP_051863731.1">
    <property type="nucleotide sequence ID" value="XM_052007771.1"/>
</dbReference>